<dbReference type="GO" id="GO:0030655">
    <property type="term" value="P:beta-lactam antibiotic catabolic process"/>
    <property type="evidence" value="ECO:0007669"/>
    <property type="project" value="InterPro"/>
</dbReference>
<feature type="domain" description="Beta-lactamase class A catalytic" evidence="3">
    <location>
        <begin position="149"/>
        <end position="349"/>
    </location>
</feature>
<protein>
    <submittedName>
        <fullName evidence="4">D-alanyl-D-alanine carboxypeptidase</fullName>
    </submittedName>
</protein>
<evidence type="ECO:0000313" key="4">
    <source>
        <dbReference type="EMBL" id="RRC92352.1"/>
    </source>
</evidence>
<evidence type="ECO:0000256" key="2">
    <source>
        <dbReference type="SAM" id="Phobius"/>
    </source>
</evidence>
<dbReference type="Gene3D" id="3.40.710.10">
    <property type="entry name" value="DD-peptidase/beta-lactamase superfamily"/>
    <property type="match status" value="1"/>
</dbReference>
<evidence type="ECO:0000313" key="5">
    <source>
        <dbReference type="Proteomes" id="UP000277597"/>
    </source>
</evidence>
<dbReference type="Pfam" id="PF13354">
    <property type="entry name" value="Beta-lactamase2"/>
    <property type="match status" value="1"/>
</dbReference>
<keyword evidence="2" id="KW-1133">Transmembrane helix</keyword>
<keyword evidence="4" id="KW-0378">Hydrolase</keyword>
<feature type="region of interest" description="Disordered" evidence="1">
    <location>
        <begin position="71"/>
        <end position="104"/>
    </location>
</feature>
<keyword evidence="4" id="KW-0645">Protease</keyword>
<comment type="caution">
    <text evidence="4">The sequence shown here is derived from an EMBL/GenBank/DDBJ whole genome shotgun (WGS) entry which is preliminary data.</text>
</comment>
<evidence type="ECO:0000256" key="1">
    <source>
        <dbReference type="SAM" id="MobiDB-lite"/>
    </source>
</evidence>
<evidence type="ECO:0000259" key="3">
    <source>
        <dbReference type="Pfam" id="PF13354"/>
    </source>
</evidence>
<dbReference type="SUPFAM" id="SSF56601">
    <property type="entry name" value="beta-lactamase/transpeptidase-like"/>
    <property type="match status" value="1"/>
</dbReference>
<dbReference type="PANTHER" id="PTHR35333:SF3">
    <property type="entry name" value="BETA-LACTAMASE-TYPE TRANSPEPTIDASE FOLD CONTAINING PROTEIN"/>
    <property type="match status" value="1"/>
</dbReference>
<dbReference type="EMBL" id="RQZI01000005">
    <property type="protein sequence ID" value="RRC92352.1"/>
    <property type="molecule type" value="Genomic_DNA"/>
</dbReference>
<dbReference type="InterPro" id="IPR012338">
    <property type="entry name" value="Beta-lactam/transpept-like"/>
</dbReference>
<feature type="transmembrane region" description="Helical" evidence="2">
    <location>
        <begin position="33"/>
        <end position="53"/>
    </location>
</feature>
<proteinExistence type="predicted"/>
<dbReference type="GO" id="GO:0004180">
    <property type="term" value="F:carboxypeptidase activity"/>
    <property type="evidence" value="ECO:0007669"/>
    <property type="project" value="UniProtKB-KW"/>
</dbReference>
<dbReference type="GO" id="GO:0008800">
    <property type="term" value="F:beta-lactamase activity"/>
    <property type="evidence" value="ECO:0007669"/>
    <property type="project" value="InterPro"/>
</dbReference>
<keyword evidence="4" id="KW-0121">Carboxypeptidase</keyword>
<feature type="compositionally biased region" description="Basic and acidic residues" evidence="1">
    <location>
        <begin position="81"/>
        <end position="104"/>
    </location>
</feature>
<dbReference type="InterPro" id="IPR045155">
    <property type="entry name" value="Beta-lactam_cat"/>
</dbReference>
<name>A0A3P1S803_STRSA</name>
<keyword evidence="2" id="KW-0472">Membrane</keyword>
<dbReference type="GO" id="GO:0046677">
    <property type="term" value="P:response to antibiotic"/>
    <property type="evidence" value="ECO:0007669"/>
    <property type="project" value="InterPro"/>
</dbReference>
<gene>
    <name evidence="4" type="ORF">EII39_05750</name>
</gene>
<dbReference type="InterPro" id="IPR000871">
    <property type="entry name" value="Beta-lactam_class-A"/>
</dbReference>
<dbReference type="Proteomes" id="UP000277597">
    <property type="component" value="Unassembled WGS sequence"/>
</dbReference>
<sequence length="386" mass="44060">MLKMPFFWISLVIFLIIFYNTNARRNVLSKKIVTIIVAVLSCLCLLGFIFLFITQRNKAIEKKAQEAAQLAKSGEQEQEEEKVKPDSKPVEEKPKPVEKIPEEKQKVMEADGPTMDALGLRFDYANLDLTQVIHAYMTEMGIEPSQVAFSYKDLTTGKTFAMNDTQPMTAGSTYKLPLNMLVVDEVAAGKLSMDERFDITNTNYEYRGEHDNYVGAFNGAMSISDMQEYSLVYSENTPAYALAERLGGMEKAYDMFSHYGQSKADIKTISRENNKTTTDYYIQVLEYLSKNQEKYKDILYYIGESFPGEYYKRYLRDITIYQKPGYVREALNVDALVMEEKPYIIALYTAYLGGSTEASDEISGVGIEQVGQLAYVINEWHRVNMN</sequence>
<dbReference type="AlphaFoldDB" id="A0A3P1S803"/>
<reference evidence="4 5" key="1">
    <citation type="submission" date="2018-11" db="EMBL/GenBank/DDBJ databases">
        <title>Genomes From Bacteria Associated with the Canine Oral Cavity: a Test Case for Automated Genome-Based Taxonomic Assignment.</title>
        <authorList>
            <person name="Coil D.A."/>
            <person name="Jospin G."/>
            <person name="Darling A.E."/>
            <person name="Wallis C."/>
            <person name="Davis I.J."/>
            <person name="Harris S."/>
            <person name="Eisen J.A."/>
            <person name="Holcombe L.J."/>
            <person name="O'Flynn C."/>
        </authorList>
    </citation>
    <scope>NUCLEOTIDE SEQUENCE [LARGE SCALE GENOMIC DNA]</scope>
    <source>
        <strain evidence="4 5">OH953</strain>
    </source>
</reference>
<dbReference type="PANTHER" id="PTHR35333">
    <property type="entry name" value="BETA-LACTAMASE"/>
    <property type="match status" value="1"/>
</dbReference>
<keyword evidence="2" id="KW-0812">Transmembrane</keyword>
<organism evidence="4 5">
    <name type="scientific">Streptococcus sanguinis</name>
    <dbReference type="NCBI Taxonomy" id="1305"/>
    <lineage>
        <taxon>Bacteria</taxon>
        <taxon>Bacillati</taxon>
        <taxon>Bacillota</taxon>
        <taxon>Bacilli</taxon>
        <taxon>Lactobacillales</taxon>
        <taxon>Streptococcaceae</taxon>
        <taxon>Streptococcus</taxon>
    </lineage>
</organism>
<accession>A0A3P1S803</accession>